<dbReference type="HOGENOM" id="CLU_056040_1_0_1"/>
<evidence type="ECO:0000313" key="3">
    <source>
        <dbReference type="Proteomes" id="UP000054166"/>
    </source>
</evidence>
<feature type="transmembrane region" description="Helical" evidence="1">
    <location>
        <begin position="216"/>
        <end position="243"/>
    </location>
</feature>
<keyword evidence="1" id="KW-0812">Transmembrane</keyword>
<dbReference type="AlphaFoldDB" id="A0A0C3EPC0"/>
<dbReference type="PANTHER" id="PTHR42109:SF2">
    <property type="entry name" value="INTEGRAL MEMBRANE PROTEIN"/>
    <property type="match status" value="1"/>
</dbReference>
<keyword evidence="1" id="KW-0472">Membrane</keyword>
<feature type="transmembrane region" description="Helical" evidence="1">
    <location>
        <begin position="70"/>
        <end position="92"/>
    </location>
</feature>
<organism evidence="2 3">
    <name type="scientific">Piloderma croceum (strain F 1598)</name>
    <dbReference type="NCBI Taxonomy" id="765440"/>
    <lineage>
        <taxon>Eukaryota</taxon>
        <taxon>Fungi</taxon>
        <taxon>Dikarya</taxon>
        <taxon>Basidiomycota</taxon>
        <taxon>Agaricomycotina</taxon>
        <taxon>Agaricomycetes</taxon>
        <taxon>Agaricomycetidae</taxon>
        <taxon>Atheliales</taxon>
        <taxon>Atheliaceae</taxon>
        <taxon>Piloderma</taxon>
    </lineage>
</organism>
<feature type="transmembrane region" description="Helical" evidence="1">
    <location>
        <begin position="179"/>
        <end position="196"/>
    </location>
</feature>
<accession>A0A0C3EPC0</accession>
<dbReference type="InParanoid" id="A0A0C3EPC0"/>
<feature type="transmembrane region" description="Helical" evidence="1">
    <location>
        <begin position="263"/>
        <end position="282"/>
    </location>
</feature>
<gene>
    <name evidence="2" type="ORF">PILCRDRAFT_828276</name>
</gene>
<sequence length="306" mass="34088">MSLDTEASAALVFLILYTILFAFLLFGYFTGRLRLRSRYSVILFHVTIRLASQATGFAFGVVGYANTSLLVAYFILGAEGYFTLVLCTYRFLISWQNHNFASHDSWLEPRCPPGTPMYKRFFLSFAIFGSRRRPMSVMHNLLIGANAIIITGGSLLAGGHNNVQDFNSNMVNAKAMRTAGQAVFLTINAFLLYCIVDTIRQSRRENPGQGTHPTLLLLLATWPLLFVRGLYGVMSGVLPAFNYFNPNNYGETGLLDSFVISEYIMGTTMEWTSCSLLMATYLTSRNDPKKADLEMSKDKAALSGEV</sequence>
<reference evidence="3" key="2">
    <citation type="submission" date="2015-01" db="EMBL/GenBank/DDBJ databases">
        <title>Evolutionary Origins and Diversification of the Mycorrhizal Mutualists.</title>
        <authorList>
            <consortium name="DOE Joint Genome Institute"/>
            <consortium name="Mycorrhizal Genomics Consortium"/>
            <person name="Kohler A."/>
            <person name="Kuo A."/>
            <person name="Nagy L.G."/>
            <person name="Floudas D."/>
            <person name="Copeland A."/>
            <person name="Barry K.W."/>
            <person name="Cichocki N."/>
            <person name="Veneault-Fourrey C."/>
            <person name="LaButti K."/>
            <person name="Lindquist E.A."/>
            <person name="Lipzen A."/>
            <person name="Lundell T."/>
            <person name="Morin E."/>
            <person name="Murat C."/>
            <person name="Riley R."/>
            <person name="Ohm R."/>
            <person name="Sun H."/>
            <person name="Tunlid A."/>
            <person name="Henrissat B."/>
            <person name="Grigoriev I.V."/>
            <person name="Hibbett D.S."/>
            <person name="Martin F."/>
        </authorList>
    </citation>
    <scope>NUCLEOTIDE SEQUENCE [LARGE SCALE GENOMIC DNA]</scope>
    <source>
        <strain evidence="3">F 1598</strain>
    </source>
</reference>
<dbReference type="Proteomes" id="UP000054166">
    <property type="component" value="Unassembled WGS sequence"/>
</dbReference>
<feature type="transmembrane region" description="Helical" evidence="1">
    <location>
        <begin position="141"/>
        <end position="159"/>
    </location>
</feature>
<keyword evidence="3" id="KW-1185">Reference proteome</keyword>
<proteinExistence type="predicted"/>
<feature type="transmembrane region" description="Helical" evidence="1">
    <location>
        <begin position="6"/>
        <end position="29"/>
    </location>
</feature>
<dbReference type="PANTHER" id="PTHR42109">
    <property type="entry name" value="UNPLACED GENOMIC SCAFFOLD UM_SCAF_CONTIG_1.265, WHOLE GENOME SHOTGUN SEQUENCE"/>
    <property type="match status" value="1"/>
</dbReference>
<keyword evidence="1" id="KW-1133">Transmembrane helix</keyword>
<feature type="transmembrane region" description="Helical" evidence="1">
    <location>
        <begin position="41"/>
        <end position="64"/>
    </location>
</feature>
<name>A0A0C3EPC0_PILCF</name>
<evidence type="ECO:0000256" key="1">
    <source>
        <dbReference type="SAM" id="Phobius"/>
    </source>
</evidence>
<dbReference type="OrthoDB" id="2560628at2759"/>
<dbReference type="EMBL" id="KN833061">
    <property type="protein sequence ID" value="KIM74425.1"/>
    <property type="molecule type" value="Genomic_DNA"/>
</dbReference>
<protein>
    <submittedName>
        <fullName evidence="2">Uncharacterized protein</fullName>
    </submittedName>
</protein>
<reference evidence="2 3" key="1">
    <citation type="submission" date="2014-04" db="EMBL/GenBank/DDBJ databases">
        <authorList>
            <consortium name="DOE Joint Genome Institute"/>
            <person name="Kuo A."/>
            <person name="Tarkka M."/>
            <person name="Buscot F."/>
            <person name="Kohler A."/>
            <person name="Nagy L.G."/>
            <person name="Floudas D."/>
            <person name="Copeland A."/>
            <person name="Barry K.W."/>
            <person name="Cichocki N."/>
            <person name="Veneault-Fourrey C."/>
            <person name="LaButti K."/>
            <person name="Lindquist E.A."/>
            <person name="Lipzen A."/>
            <person name="Lundell T."/>
            <person name="Morin E."/>
            <person name="Murat C."/>
            <person name="Sun H."/>
            <person name="Tunlid A."/>
            <person name="Henrissat B."/>
            <person name="Grigoriev I.V."/>
            <person name="Hibbett D.S."/>
            <person name="Martin F."/>
            <person name="Nordberg H.P."/>
            <person name="Cantor M.N."/>
            <person name="Hua S.X."/>
        </authorList>
    </citation>
    <scope>NUCLEOTIDE SEQUENCE [LARGE SCALE GENOMIC DNA]</scope>
    <source>
        <strain evidence="2 3">F 1598</strain>
    </source>
</reference>
<evidence type="ECO:0000313" key="2">
    <source>
        <dbReference type="EMBL" id="KIM74425.1"/>
    </source>
</evidence>